<evidence type="ECO:0000313" key="1">
    <source>
        <dbReference type="EMBL" id="KOB66136.1"/>
    </source>
</evidence>
<evidence type="ECO:0008006" key="3">
    <source>
        <dbReference type="Google" id="ProtNLM"/>
    </source>
</evidence>
<dbReference type="Proteomes" id="UP000037510">
    <property type="component" value="Unassembled WGS sequence"/>
</dbReference>
<accession>A0A0L7KSU7</accession>
<protein>
    <recommendedName>
        <fullName evidence="3">Protein ALP1-like</fullName>
    </recommendedName>
</protein>
<reference evidence="1 2" key="1">
    <citation type="journal article" date="2015" name="Genome Biol. Evol.">
        <title>The genome of winter moth (Operophtera brumata) provides a genomic perspective on sexual dimorphism and phenology.</title>
        <authorList>
            <person name="Derks M.F."/>
            <person name="Smit S."/>
            <person name="Salis L."/>
            <person name="Schijlen E."/>
            <person name="Bossers A."/>
            <person name="Mateman C."/>
            <person name="Pijl A.S."/>
            <person name="de Ridder D."/>
            <person name="Groenen M.A."/>
            <person name="Visser M.E."/>
            <person name="Megens H.J."/>
        </authorList>
    </citation>
    <scope>NUCLEOTIDE SEQUENCE [LARGE SCALE GENOMIC DNA]</scope>
    <source>
        <strain evidence="1">WM2013NL</strain>
        <tissue evidence="1">Head and thorax</tissue>
    </source>
</reference>
<name>A0A0L7KSU7_OPEBR</name>
<evidence type="ECO:0000313" key="2">
    <source>
        <dbReference type="Proteomes" id="UP000037510"/>
    </source>
</evidence>
<keyword evidence="2" id="KW-1185">Reference proteome</keyword>
<organism evidence="1 2">
    <name type="scientific">Operophtera brumata</name>
    <name type="common">Winter moth</name>
    <name type="synonym">Phalaena brumata</name>
    <dbReference type="NCBI Taxonomy" id="104452"/>
    <lineage>
        <taxon>Eukaryota</taxon>
        <taxon>Metazoa</taxon>
        <taxon>Ecdysozoa</taxon>
        <taxon>Arthropoda</taxon>
        <taxon>Hexapoda</taxon>
        <taxon>Insecta</taxon>
        <taxon>Pterygota</taxon>
        <taxon>Neoptera</taxon>
        <taxon>Endopterygota</taxon>
        <taxon>Lepidoptera</taxon>
        <taxon>Glossata</taxon>
        <taxon>Ditrysia</taxon>
        <taxon>Geometroidea</taxon>
        <taxon>Geometridae</taxon>
        <taxon>Larentiinae</taxon>
        <taxon>Operophtera</taxon>
    </lineage>
</organism>
<dbReference type="EMBL" id="JTDY01006290">
    <property type="protein sequence ID" value="KOB66136.1"/>
    <property type="molecule type" value="Genomic_DNA"/>
</dbReference>
<gene>
    <name evidence="1" type="ORF">OBRU01_21737</name>
</gene>
<sequence>MFFQESSDSDSDFEEELQLLALATLITKQRKRRRYWIHPVNRKRETRGEFHCLVKEFESDAEKFHQYFRMSIAQFAEIHRLIEEDIKKIRTKFRKPIGTKERLAVCLR</sequence>
<dbReference type="AlphaFoldDB" id="A0A0L7KSU7"/>
<proteinExistence type="predicted"/>
<comment type="caution">
    <text evidence="1">The sequence shown here is derived from an EMBL/GenBank/DDBJ whole genome shotgun (WGS) entry which is preliminary data.</text>
</comment>